<dbReference type="Proteomes" id="UP000595437">
    <property type="component" value="Chromosome 14"/>
</dbReference>
<evidence type="ECO:0000313" key="1">
    <source>
        <dbReference type="EMBL" id="QQP39627.1"/>
    </source>
</evidence>
<accession>A0A7T8JY79</accession>
<proteinExistence type="predicted"/>
<dbReference type="EMBL" id="CP045903">
    <property type="protein sequence ID" value="QQP39627.1"/>
    <property type="molecule type" value="Genomic_DNA"/>
</dbReference>
<protein>
    <submittedName>
        <fullName evidence="1">Uncharacterized protein</fullName>
    </submittedName>
</protein>
<dbReference type="AlphaFoldDB" id="A0A7T8JY79"/>
<reference evidence="2" key="1">
    <citation type="submission" date="2021-01" db="EMBL/GenBank/DDBJ databases">
        <title>Caligus Genome Assembly.</title>
        <authorList>
            <person name="Gallardo-Escarate C."/>
        </authorList>
    </citation>
    <scope>NUCLEOTIDE SEQUENCE [LARGE SCALE GENOMIC DNA]</scope>
</reference>
<organism evidence="1 2">
    <name type="scientific">Caligus rogercresseyi</name>
    <name type="common">Sea louse</name>
    <dbReference type="NCBI Taxonomy" id="217165"/>
    <lineage>
        <taxon>Eukaryota</taxon>
        <taxon>Metazoa</taxon>
        <taxon>Ecdysozoa</taxon>
        <taxon>Arthropoda</taxon>
        <taxon>Crustacea</taxon>
        <taxon>Multicrustacea</taxon>
        <taxon>Hexanauplia</taxon>
        <taxon>Copepoda</taxon>
        <taxon>Siphonostomatoida</taxon>
        <taxon>Caligidae</taxon>
        <taxon>Caligus</taxon>
    </lineage>
</organism>
<keyword evidence="2" id="KW-1185">Reference proteome</keyword>
<dbReference type="Gene3D" id="3.30.420.10">
    <property type="entry name" value="Ribonuclease H-like superfamily/Ribonuclease H"/>
    <property type="match status" value="1"/>
</dbReference>
<dbReference type="GO" id="GO:0003676">
    <property type="term" value="F:nucleic acid binding"/>
    <property type="evidence" value="ECO:0007669"/>
    <property type="project" value="InterPro"/>
</dbReference>
<name>A0A7T8JY79_CALRO</name>
<sequence>MTLGVVGVRKSHTPTISYLAQGESGCRPLLRVLETIIIPWMKKEVGTHNFVFQQDSARCHTARKTLNLLKDNKVSFWDPETWPLDLLQHELVWTPSSKGSLREKEICRTSQNSNSALKSTMSRH</sequence>
<dbReference type="OrthoDB" id="9996331at2759"/>
<dbReference type="InterPro" id="IPR036397">
    <property type="entry name" value="RNaseH_sf"/>
</dbReference>
<evidence type="ECO:0000313" key="2">
    <source>
        <dbReference type="Proteomes" id="UP000595437"/>
    </source>
</evidence>
<gene>
    <name evidence="1" type="ORF">FKW44_020570</name>
</gene>